<accession>A0ABN2EJ26</accession>
<feature type="region of interest" description="Disordered" evidence="1">
    <location>
        <begin position="130"/>
        <end position="179"/>
    </location>
</feature>
<gene>
    <name evidence="2" type="ORF">GCM10009742_68800</name>
</gene>
<dbReference type="EMBL" id="BAAAND010000012">
    <property type="protein sequence ID" value="GAA1608694.1"/>
    <property type="molecule type" value="Genomic_DNA"/>
</dbReference>
<keyword evidence="3" id="KW-1185">Reference proteome</keyword>
<evidence type="ECO:0000256" key="1">
    <source>
        <dbReference type="SAM" id="MobiDB-lite"/>
    </source>
</evidence>
<organism evidence="2 3">
    <name type="scientific">Kribbella karoonensis</name>
    <dbReference type="NCBI Taxonomy" id="324851"/>
    <lineage>
        <taxon>Bacteria</taxon>
        <taxon>Bacillati</taxon>
        <taxon>Actinomycetota</taxon>
        <taxon>Actinomycetes</taxon>
        <taxon>Propionibacteriales</taxon>
        <taxon>Kribbellaceae</taxon>
        <taxon>Kribbella</taxon>
    </lineage>
</organism>
<proteinExistence type="predicted"/>
<name>A0ABN2EJ26_9ACTN</name>
<comment type="caution">
    <text evidence="2">The sequence shown here is derived from an EMBL/GenBank/DDBJ whole genome shotgun (WGS) entry which is preliminary data.</text>
</comment>
<evidence type="ECO:0008006" key="4">
    <source>
        <dbReference type="Google" id="ProtNLM"/>
    </source>
</evidence>
<evidence type="ECO:0000313" key="2">
    <source>
        <dbReference type="EMBL" id="GAA1608694.1"/>
    </source>
</evidence>
<protein>
    <recommendedName>
        <fullName evidence="4">DUF222 domain-containing protein</fullName>
    </recommendedName>
</protein>
<feature type="compositionally biased region" description="Low complexity" evidence="1">
    <location>
        <begin position="151"/>
        <end position="170"/>
    </location>
</feature>
<evidence type="ECO:0000313" key="3">
    <source>
        <dbReference type="Proteomes" id="UP001500190"/>
    </source>
</evidence>
<reference evidence="2 3" key="1">
    <citation type="journal article" date="2019" name="Int. J. Syst. Evol. Microbiol.">
        <title>The Global Catalogue of Microorganisms (GCM) 10K type strain sequencing project: providing services to taxonomists for standard genome sequencing and annotation.</title>
        <authorList>
            <consortium name="The Broad Institute Genomics Platform"/>
            <consortium name="The Broad Institute Genome Sequencing Center for Infectious Disease"/>
            <person name="Wu L."/>
            <person name="Ma J."/>
        </authorList>
    </citation>
    <scope>NUCLEOTIDE SEQUENCE [LARGE SCALE GENOMIC DNA]</scope>
    <source>
        <strain evidence="2 3">JCM 14304</strain>
    </source>
</reference>
<sequence>MDYADFDAERRRIIRAWGTEITEPEQLAEAVRQLREQAATMTVPADQHRATRYLGTLDDLVAAASEPESPSIRQASDVLLKASAPEGTPAERQARAAAGVTEIARIAAEAPSVGERDAVLEMNETLVMIAGDRGGPGEPAARFASDPAMTPPGRIGPPAGAPASRSAGTGVPKQPIRDR</sequence>
<dbReference type="RefSeq" id="WP_344199085.1">
    <property type="nucleotide sequence ID" value="NZ_BAAAND010000012.1"/>
</dbReference>
<dbReference type="Proteomes" id="UP001500190">
    <property type="component" value="Unassembled WGS sequence"/>
</dbReference>